<dbReference type="RefSeq" id="WP_262624059.1">
    <property type="nucleotide sequence ID" value="NZ_JAOQKI010000016.1"/>
</dbReference>
<evidence type="ECO:0000313" key="2">
    <source>
        <dbReference type="Proteomes" id="UP001209666"/>
    </source>
</evidence>
<organism evidence="1 2">
    <name type="scientific">Roseburia amylophila</name>
    <dbReference type="NCBI Taxonomy" id="2981794"/>
    <lineage>
        <taxon>Bacteria</taxon>
        <taxon>Bacillati</taxon>
        <taxon>Bacillota</taxon>
        <taxon>Clostridia</taxon>
        <taxon>Lachnospirales</taxon>
        <taxon>Lachnospiraceae</taxon>
        <taxon>Roseburia</taxon>
    </lineage>
</organism>
<dbReference type="EMBL" id="JAOQKI010000016">
    <property type="protein sequence ID" value="MCU6717683.1"/>
    <property type="molecule type" value="Genomic_DNA"/>
</dbReference>
<dbReference type="Pfam" id="PF14253">
    <property type="entry name" value="AbiH"/>
    <property type="match status" value="1"/>
</dbReference>
<gene>
    <name evidence="1" type="ORF">OCV43_10410</name>
</gene>
<accession>A0ABT2SF42</accession>
<comment type="caution">
    <text evidence="1">The sequence shown here is derived from an EMBL/GenBank/DDBJ whole genome shotgun (WGS) entry which is preliminary data.</text>
</comment>
<sequence>MKAGTVKHPQAIFDYSETLERIYGVCKHNICHIHGIREINYEEQKHKDMVSIGKDYSKLIIGYEEKLLNLKEHNLLYNDENIRNAIHIAKTGLIKDTNQNIFHEKEFFEDIEKSRYSVGLSYSDVDMPYVKEICDRLRKSKKMRASRWYLEEYDSVERRNEFKRKITKVRYSGNFAEFKM</sequence>
<reference evidence="1 2" key="1">
    <citation type="journal article" date="2021" name="ISME Commun">
        <title>Automated analysis of genomic sequences facilitates high-throughput and comprehensive description of bacteria.</title>
        <authorList>
            <person name="Hitch T.C.A."/>
        </authorList>
    </citation>
    <scope>NUCLEOTIDE SEQUENCE [LARGE SCALE GENOMIC DNA]</scope>
    <source>
        <strain evidence="1 2">Sanger_19</strain>
    </source>
</reference>
<dbReference type="Proteomes" id="UP001209666">
    <property type="component" value="Unassembled WGS sequence"/>
</dbReference>
<proteinExistence type="predicted"/>
<evidence type="ECO:0000313" key="1">
    <source>
        <dbReference type="EMBL" id="MCU6717683.1"/>
    </source>
</evidence>
<name>A0ABT2SF42_9FIRM</name>
<protein>
    <submittedName>
        <fullName evidence="1">Bacteriophage abortive infection AbiH family protein</fullName>
    </submittedName>
</protein>
<dbReference type="InterPro" id="IPR025935">
    <property type="entry name" value="AbiH"/>
</dbReference>
<keyword evidence="2" id="KW-1185">Reference proteome</keyword>